<dbReference type="EMBL" id="JAHXZJ010002982">
    <property type="protein sequence ID" value="KAH0535049.1"/>
    <property type="molecule type" value="Genomic_DNA"/>
</dbReference>
<dbReference type="AlphaFoldDB" id="A0AAV7HD09"/>
<evidence type="ECO:0000313" key="2">
    <source>
        <dbReference type="Proteomes" id="UP000826195"/>
    </source>
</evidence>
<evidence type="ECO:0000313" key="1">
    <source>
        <dbReference type="EMBL" id="KAH0535049.1"/>
    </source>
</evidence>
<accession>A0AAV7HD09</accession>
<dbReference type="Proteomes" id="UP000826195">
    <property type="component" value="Unassembled WGS sequence"/>
</dbReference>
<name>A0AAV7HD09_COTGL</name>
<organism evidence="1 2">
    <name type="scientific">Cotesia glomerata</name>
    <name type="common">Lepidopteran parasitic wasp</name>
    <name type="synonym">Apanteles glomeratus</name>
    <dbReference type="NCBI Taxonomy" id="32391"/>
    <lineage>
        <taxon>Eukaryota</taxon>
        <taxon>Metazoa</taxon>
        <taxon>Ecdysozoa</taxon>
        <taxon>Arthropoda</taxon>
        <taxon>Hexapoda</taxon>
        <taxon>Insecta</taxon>
        <taxon>Pterygota</taxon>
        <taxon>Neoptera</taxon>
        <taxon>Endopterygota</taxon>
        <taxon>Hymenoptera</taxon>
        <taxon>Apocrita</taxon>
        <taxon>Ichneumonoidea</taxon>
        <taxon>Braconidae</taxon>
        <taxon>Microgastrinae</taxon>
        <taxon>Cotesia</taxon>
    </lineage>
</organism>
<keyword evidence="2" id="KW-1185">Reference proteome</keyword>
<proteinExistence type="predicted"/>
<sequence length="129" mass="15452">MNFQQPPFFRQGQAYILNGWVSNIFGYKKIFNDDHFCFCLRNLEHPDFDHVITIIDNDRKLAPAMELNKVVEVWAICFYSSFFPMNGNLFSFTFRSVSIRFVQVTSLFYEEESRTFEWRITEAEMDEDD</sequence>
<protein>
    <submittedName>
        <fullName evidence="1">Uncharacterized protein</fullName>
    </submittedName>
</protein>
<comment type="caution">
    <text evidence="1">The sequence shown here is derived from an EMBL/GenBank/DDBJ whole genome shotgun (WGS) entry which is preliminary data.</text>
</comment>
<gene>
    <name evidence="1" type="ORF">KQX54_012553</name>
</gene>
<reference evidence="1 2" key="1">
    <citation type="journal article" date="2021" name="J. Hered.">
        <title>A chromosome-level genome assembly of the parasitoid wasp, Cotesia glomerata (Hymenoptera: Braconidae).</title>
        <authorList>
            <person name="Pinto B.J."/>
            <person name="Weis J.J."/>
            <person name="Gamble T."/>
            <person name="Ode P.J."/>
            <person name="Paul R."/>
            <person name="Zaspel J.M."/>
        </authorList>
    </citation>
    <scope>NUCLEOTIDE SEQUENCE [LARGE SCALE GENOMIC DNA]</scope>
    <source>
        <strain evidence="1">CgM1</strain>
    </source>
</reference>